<protein>
    <submittedName>
        <fullName evidence="3">Uncharacterized protein</fullName>
    </submittedName>
</protein>
<evidence type="ECO:0000259" key="1">
    <source>
        <dbReference type="Pfam" id="PF09836"/>
    </source>
</evidence>
<dbReference type="InterPro" id="IPR018640">
    <property type="entry name" value="DUF2063"/>
</dbReference>
<reference evidence="3 4" key="1">
    <citation type="journal article" date="2013" name="Stand. Genomic Sci.">
        <title>Genomic Encyclopedia of Type Strains, Phase I: The one thousand microbial genomes (KMG-I) project.</title>
        <authorList>
            <person name="Kyrpides N.C."/>
            <person name="Woyke T."/>
            <person name="Eisen J.A."/>
            <person name="Garrity G."/>
            <person name="Lilburn T.G."/>
            <person name="Beck B.J."/>
            <person name="Whitman W.B."/>
            <person name="Hugenholtz P."/>
            <person name="Klenk H.P."/>
        </authorList>
    </citation>
    <scope>NUCLEOTIDE SEQUENCE [LARGE SCALE GENOMIC DNA]</scope>
    <source>
        <strain evidence="3 4">DSM 13484</strain>
    </source>
</reference>
<organism evidence="3 4">
    <name type="scientific">Chitinophaga japonensis</name>
    <name type="common">Flexibacter japonensis</name>
    <dbReference type="NCBI Taxonomy" id="104662"/>
    <lineage>
        <taxon>Bacteria</taxon>
        <taxon>Pseudomonadati</taxon>
        <taxon>Bacteroidota</taxon>
        <taxon>Chitinophagia</taxon>
        <taxon>Chitinophagales</taxon>
        <taxon>Chitinophagaceae</taxon>
        <taxon>Chitinophaga</taxon>
    </lineage>
</organism>
<name>A0A562SP65_CHIJA</name>
<dbReference type="EMBL" id="VLLG01000006">
    <property type="protein sequence ID" value="TWI82480.1"/>
    <property type="molecule type" value="Genomic_DNA"/>
</dbReference>
<evidence type="ECO:0000313" key="4">
    <source>
        <dbReference type="Proteomes" id="UP000316778"/>
    </source>
</evidence>
<dbReference type="Proteomes" id="UP000316778">
    <property type="component" value="Unassembled WGS sequence"/>
</dbReference>
<dbReference type="InterPro" id="IPR044922">
    <property type="entry name" value="DUF2063_N_sf"/>
</dbReference>
<evidence type="ECO:0000313" key="3">
    <source>
        <dbReference type="EMBL" id="TWI82480.1"/>
    </source>
</evidence>
<keyword evidence="4" id="KW-1185">Reference proteome</keyword>
<evidence type="ECO:0000259" key="2">
    <source>
        <dbReference type="Pfam" id="PF22106"/>
    </source>
</evidence>
<dbReference type="Gene3D" id="3.90.930.50">
    <property type="match status" value="1"/>
</dbReference>
<dbReference type="AlphaFoldDB" id="A0A562SP65"/>
<dbReference type="Gene3D" id="1.10.150.690">
    <property type="entry name" value="DUF2063"/>
    <property type="match status" value="1"/>
</dbReference>
<accession>A0A562SP65</accession>
<dbReference type="RefSeq" id="WP_158642753.1">
    <property type="nucleotide sequence ID" value="NZ_BAAAFY010000006.1"/>
</dbReference>
<gene>
    <name evidence="3" type="ORF">LX66_5053</name>
</gene>
<sequence length="254" mass="29264">MPLSDLTRRHQSALASYCRTGQYNAIPGVHAGHVTHYRRLVYNVVDDMLQSAYPLTHHLLKAKEWKALVQEFFSNHPCQSPQVWYMPGELYQYMLQVQHPLLQQYDCLQELLWLEWTEVELFMMEDRPVEYTPDGDLLTDALVLNPEHRLQRFRYPVHLKPARQITANDQGDYFLVLYRKPDTGEVSFLNLSPVLAHMLELLAEGPQPVSELIRQSCAAWQLPLTPDIEAAGSAFFSQALESGLIPGFKIKKDT</sequence>
<dbReference type="OrthoDB" id="4146344at2"/>
<feature type="domain" description="Putative DNA-binding" evidence="1">
    <location>
        <begin position="10"/>
        <end position="94"/>
    </location>
</feature>
<comment type="caution">
    <text evidence="3">The sequence shown here is derived from an EMBL/GenBank/DDBJ whole genome shotgun (WGS) entry which is preliminary data.</text>
</comment>
<dbReference type="InterPro" id="IPR054098">
    <property type="entry name" value="NGO1945-like_C"/>
</dbReference>
<feature type="domain" description="NGO1945-like C-terminal" evidence="2">
    <location>
        <begin position="145"/>
        <end position="238"/>
    </location>
</feature>
<dbReference type="Pfam" id="PF22106">
    <property type="entry name" value="NGO1945_C"/>
    <property type="match status" value="1"/>
</dbReference>
<proteinExistence type="predicted"/>
<dbReference type="Pfam" id="PF09836">
    <property type="entry name" value="DUF2063"/>
    <property type="match status" value="1"/>
</dbReference>